<dbReference type="GO" id="GO:0008168">
    <property type="term" value="F:methyltransferase activity"/>
    <property type="evidence" value="ECO:0007669"/>
    <property type="project" value="UniProtKB-KW"/>
</dbReference>
<organism evidence="9 10">
    <name type="scientific">Candidatus Haliotispira prima</name>
    <dbReference type="NCBI Taxonomy" id="3034016"/>
    <lineage>
        <taxon>Bacteria</taxon>
        <taxon>Pseudomonadati</taxon>
        <taxon>Spirochaetota</taxon>
        <taxon>Spirochaetia</taxon>
        <taxon>Spirochaetales</taxon>
        <taxon>Spirochaetaceae</taxon>
        <taxon>Candidatus Haliotispira</taxon>
    </lineage>
</organism>
<evidence type="ECO:0000256" key="4">
    <source>
        <dbReference type="ARBA" id="ARBA00022747"/>
    </source>
</evidence>
<name>A0ABY8MI31_9SPIO</name>
<evidence type="ECO:0000256" key="1">
    <source>
        <dbReference type="ARBA" id="ARBA00022603"/>
    </source>
</evidence>
<evidence type="ECO:0000313" key="10">
    <source>
        <dbReference type="Proteomes" id="UP001228690"/>
    </source>
</evidence>
<dbReference type="PROSITE" id="PS00094">
    <property type="entry name" value="C5_MTASE_1"/>
    <property type="match status" value="1"/>
</dbReference>
<dbReference type="Gene3D" id="3.40.50.150">
    <property type="entry name" value="Vaccinia Virus protein VP39"/>
    <property type="match status" value="1"/>
</dbReference>
<dbReference type="PROSITE" id="PS51679">
    <property type="entry name" value="SAM_MT_C5"/>
    <property type="match status" value="1"/>
</dbReference>
<dbReference type="EC" id="2.1.1.37" evidence="8"/>
<dbReference type="PRINTS" id="PR00105">
    <property type="entry name" value="C5METTRFRASE"/>
</dbReference>
<evidence type="ECO:0000256" key="5">
    <source>
        <dbReference type="ARBA" id="ARBA00047422"/>
    </source>
</evidence>
<accession>A0ABY8MI31</accession>
<gene>
    <name evidence="9" type="ORF">P0082_10115</name>
</gene>
<dbReference type="NCBIfam" id="TIGR00675">
    <property type="entry name" value="dcm"/>
    <property type="match status" value="1"/>
</dbReference>
<keyword evidence="3 6" id="KW-0949">S-adenosyl-L-methionine</keyword>
<dbReference type="PANTHER" id="PTHR46098">
    <property type="entry name" value="TRNA (CYTOSINE(38)-C(5))-METHYLTRANSFERASE"/>
    <property type="match status" value="1"/>
</dbReference>
<dbReference type="Gene3D" id="3.90.120.10">
    <property type="entry name" value="DNA Methylase, subunit A, domain 2"/>
    <property type="match status" value="1"/>
</dbReference>
<evidence type="ECO:0000256" key="6">
    <source>
        <dbReference type="PROSITE-ProRule" id="PRU01016"/>
    </source>
</evidence>
<keyword evidence="1 6" id="KW-0489">Methyltransferase</keyword>
<keyword evidence="4" id="KW-0680">Restriction system</keyword>
<dbReference type="InterPro" id="IPR001525">
    <property type="entry name" value="C5_MeTfrase"/>
</dbReference>
<dbReference type="InterPro" id="IPR050750">
    <property type="entry name" value="C5-MTase"/>
</dbReference>
<dbReference type="InterPro" id="IPR029063">
    <property type="entry name" value="SAM-dependent_MTases_sf"/>
</dbReference>
<dbReference type="InterPro" id="IPR018117">
    <property type="entry name" value="C5_DNA_meth_AS"/>
</dbReference>
<comment type="similarity">
    <text evidence="6 7">Belongs to the class I-like SAM-binding methyltransferase superfamily. C5-methyltransferase family.</text>
</comment>
<evidence type="ECO:0000256" key="7">
    <source>
        <dbReference type="RuleBase" id="RU000416"/>
    </source>
</evidence>
<protein>
    <recommendedName>
        <fullName evidence="8">Cytosine-specific methyltransferase</fullName>
        <ecNumber evidence="8">2.1.1.37</ecNumber>
    </recommendedName>
</protein>
<comment type="catalytic activity">
    <reaction evidence="5 8">
        <text>a 2'-deoxycytidine in DNA + S-adenosyl-L-methionine = a 5-methyl-2'-deoxycytidine in DNA + S-adenosyl-L-homocysteine + H(+)</text>
        <dbReference type="Rhea" id="RHEA:13681"/>
        <dbReference type="Rhea" id="RHEA-COMP:11369"/>
        <dbReference type="Rhea" id="RHEA-COMP:11370"/>
        <dbReference type="ChEBI" id="CHEBI:15378"/>
        <dbReference type="ChEBI" id="CHEBI:57856"/>
        <dbReference type="ChEBI" id="CHEBI:59789"/>
        <dbReference type="ChEBI" id="CHEBI:85452"/>
        <dbReference type="ChEBI" id="CHEBI:85454"/>
        <dbReference type="EC" id="2.1.1.37"/>
    </reaction>
</comment>
<keyword evidence="10" id="KW-1185">Reference proteome</keyword>
<proteinExistence type="inferred from homology"/>
<sequence length="338" mass="38849">MDRRLKIIDLFAGIGGIRLGFEKIGAKCVFSCEWDKYAQDVYEENFGERPVGDINDIDPKDIPDHDFLLAGFPCQPFSIAGKQLGFADTRGTLFFNIERILEEKQPYGFLLENVSRLVTHNKGKTFKVIMDKLENLGYTVHYKVLNTIDYGLPQLRKRIYIVGSKDKIHFQFPKPDNKKLTLEDILEPETDIPERYYVSESIRQKRLSKMTLNAPYPSIWHENIGGNISILPHSCALRAGGSYNYLLVNGERRLTGREMLRLQGFPDTFKINVAYNQVRKVAGNTVTVKIIELIAEQIKKAMENKQPKQEYRQLEIEALVNTARTWAGDDLKKIRYPA</sequence>
<dbReference type="RefSeq" id="WP_326927014.1">
    <property type="nucleotide sequence ID" value="NZ_CP123443.1"/>
</dbReference>
<reference evidence="9 10" key="1">
    <citation type="submission" date="2023-04" db="EMBL/GenBank/DDBJ databases">
        <title>Spirochaete genome identified in red abalone sample constitutes a novel genus.</title>
        <authorList>
            <person name="Sharma S.P."/>
            <person name="Purcell C.M."/>
            <person name="Hyde J.R."/>
            <person name="Severin A.J."/>
        </authorList>
    </citation>
    <scope>NUCLEOTIDE SEQUENCE [LARGE SCALE GENOMIC DNA]</scope>
    <source>
        <strain evidence="9 10">SP-2023</strain>
    </source>
</reference>
<dbReference type="PANTHER" id="PTHR46098:SF1">
    <property type="entry name" value="TRNA (CYTOSINE(38)-C(5))-METHYLTRANSFERASE"/>
    <property type="match status" value="1"/>
</dbReference>
<evidence type="ECO:0000256" key="2">
    <source>
        <dbReference type="ARBA" id="ARBA00022679"/>
    </source>
</evidence>
<evidence type="ECO:0000313" key="9">
    <source>
        <dbReference type="EMBL" id="WGK68828.1"/>
    </source>
</evidence>
<dbReference type="Proteomes" id="UP001228690">
    <property type="component" value="Chromosome"/>
</dbReference>
<dbReference type="SUPFAM" id="SSF53335">
    <property type="entry name" value="S-adenosyl-L-methionine-dependent methyltransferases"/>
    <property type="match status" value="1"/>
</dbReference>
<dbReference type="CDD" id="cd00315">
    <property type="entry name" value="Cyt_C5_DNA_methylase"/>
    <property type="match status" value="1"/>
</dbReference>
<dbReference type="GO" id="GO:0032259">
    <property type="term" value="P:methylation"/>
    <property type="evidence" value="ECO:0007669"/>
    <property type="project" value="UniProtKB-KW"/>
</dbReference>
<evidence type="ECO:0000256" key="3">
    <source>
        <dbReference type="ARBA" id="ARBA00022691"/>
    </source>
</evidence>
<dbReference type="EMBL" id="CP123443">
    <property type="protein sequence ID" value="WGK68828.1"/>
    <property type="molecule type" value="Genomic_DNA"/>
</dbReference>
<evidence type="ECO:0000256" key="8">
    <source>
        <dbReference type="RuleBase" id="RU000417"/>
    </source>
</evidence>
<dbReference type="Pfam" id="PF00145">
    <property type="entry name" value="DNA_methylase"/>
    <property type="match status" value="1"/>
</dbReference>
<feature type="active site" evidence="6">
    <location>
        <position position="74"/>
    </location>
</feature>
<keyword evidence="2 6" id="KW-0808">Transferase</keyword>